<dbReference type="EMBL" id="LN829119">
    <property type="protein sequence ID" value="CPR22205.1"/>
    <property type="molecule type" value="Genomic_DNA"/>
</dbReference>
<dbReference type="AlphaFoldDB" id="A0A0D6JKL6"/>
<evidence type="ECO:0000256" key="5">
    <source>
        <dbReference type="ARBA" id="ARBA00022475"/>
    </source>
</evidence>
<dbReference type="InterPro" id="IPR032779">
    <property type="entry name" value="FliG_M"/>
</dbReference>
<sequence length="333" mass="36863">MEKVTGKTRLRGAERTAALLLAMGKENADRIVKHFDEEDLKHLARTASTLGRVPRKAIENLVEELSEAMSIGADLMGNDNVAEQLISGFLPEDQAAELMSDLRGDAGKVVWPRLAKMPESATVQYLTKEHPQVAAYVLSKLAPGLAASVISQLPLELRKELTRRMLTIKPVLDAPVRILEDVLAQHLITRVARSNGPDIHARLADIINKLDREQMDEVLNGLEEYRPKEAKIVRGLLFTFDDIVKLSIEVRTRLFDEVPPETVMLALKGADRPVTEAVLESVSTRARRIIEQELASGAAGVRKDIMQARRSIADLALDMANRGLIEIGGEDEY</sequence>
<evidence type="ECO:0000259" key="13">
    <source>
        <dbReference type="Pfam" id="PF14842"/>
    </source>
</evidence>
<keyword evidence="15" id="KW-1185">Reference proteome</keyword>
<reference evidence="15" key="1">
    <citation type="submission" date="2015-02" db="EMBL/GenBank/DDBJ databases">
        <authorList>
            <person name="Chooi Y.-H."/>
        </authorList>
    </citation>
    <scope>NUCLEOTIDE SEQUENCE [LARGE SCALE GENOMIC DNA]</scope>
    <source>
        <strain evidence="15">strain Y</strain>
    </source>
</reference>
<evidence type="ECO:0000256" key="10">
    <source>
        <dbReference type="ARBA" id="ARBA00025598"/>
    </source>
</evidence>
<dbReference type="Gene3D" id="1.10.220.30">
    <property type="match status" value="3"/>
</dbReference>
<gene>
    <name evidence="14" type="ORF">YBN1229_v1_3638</name>
</gene>
<dbReference type="KEGG" id="fil:BN1229_v1_3644"/>
<dbReference type="KEGG" id="fiy:BN1229_v1_3638"/>
<evidence type="ECO:0000256" key="4">
    <source>
        <dbReference type="ARBA" id="ARBA00021870"/>
    </source>
</evidence>
<dbReference type="GO" id="GO:0071973">
    <property type="term" value="P:bacterial-type flagellum-dependent cell motility"/>
    <property type="evidence" value="ECO:0007669"/>
    <property type="project" value="InterPro"/>
</dbReference>
<evidence type="ECO:0000256" key="6">
    <source>
        <dbReference type="ARBA" id="ARBA00022500"/>
    </source>
</evidence>
<dbReference type="GO" id="GO:0009425">
    <property type="term" value="C:bacterial-type flagellum basal body"/>
    <property type="evidence" value="ECO:0007669"/>
    <property type="project" value="UniProtKB-SubCell"/>
</dbReference>
<keyword evidence="5" id="KW-1003">Cell membrane</keyword>
<dbReference type="Pfam" id="PF14841">
    <property type="entry name" value="FliG_M"/>
    <property type="match status" value="1"/>
</dbReference>
<evidence type="ECO:0000313" key="15">
    <source>
        <dbReference type="Proteomes" id="UP000033187"/>
    </source>
</evidence>
<dbReference type="InterPro" id="IPR023087">
    <property type="entry name" value="Flg_Motor_Flig_C"/>
</dbReference>
<evidence type="ECO:0000313" key="14">
    <source>
        <dbReference type="EMBL" id="CPR22205.1"/>
    </source>
</evidence>
<dbReference type="InterPro" id="IPR028263">
    <property type="entry name" value="FliG_N"/>
</dbReference>
<dbReference type="GO" id="GO:0005886">
    <property type="term" value="C:plasma membrane"/>
    <property type="evidence" value="ECO:0007669"/>
    <property type="project" value="UniProtKB-SubCell"/>
</dbReference>
<keyword evidence="14" id="KW-0969">Cilium</keyword>
<keyword evidence="9" id="KW-0975">Bacterial flagellum</keyword>
<evidence type="ECO:0000256" key="2">
    <source>
        <dbReference type="ARBA" id="ARBA00004413"/>
    </source>
</evidence>
<comment type="subcellular location">
    <subcellularLocation>
        <location evidence="1">Bacterial flagellum basal body</location>
    </subcellularLocation>
    <subcellularLocation>
        <location evidence="2">Cell membrane</location>
        <topology evidence="2">Peripheral membrane protein</topology>
        <orientation evidence="2">Cytoplasmic side</orientation>
    </subcellularLocation>
</comment>
<name>A0A0D6JKL6_9HYPH</name>
<keyword evidence="7" id="KW-0283">Flagellar rotation</keyword>
<feature type="domain" description="Flagellar motor switch protein FliG C-terminal" evidence="11">
    <location>
        <begin position="221"/>
        <end position="327"/>
    </location>
</feature>
<dbReference type="GO" id="GO:0006935">
    <property type="term" value="P:chemotaxis"/>
    <property type="evidence" value="ECO:0007669"/>
    <property type="project" value="UniProtKB-KW"/>
</dbReference>
<dbReference type="PANTHER" id="PTHR30534:SF0">
    <property type="entry name" value="FLAGELLAR MOTOR SWITCH PROTEIN FLIG"/>
    <property type="match status" value="1"/>
</dbReference>
<dbReference type="OrthoDB" id="9780302at2"/>
<proteinExistence type="inferred from homology"/>
<keyword evidence="6" id="KW-0145">Chemotaxis</keyword>
<dbReference type="InterPro" id="IPR000090">
    <property type="entry name" value="Flg_Motor_Flig"/>
</dbReference>
<evidence type="ECO:0000256" key="3">
    <source>
        <dbReference type="ARBA" id="ARBA00010299"/>
    </source>
</evidence>
<evidence type="ECO:0000259" key="11">
    <source>
        <dbReference type="Pfam" id="PF01706"/>
    </source>
</evidence>
<keyword evidence="14" id="KW-0282">Flagellum</keyword>
<feature type="domain" description="Flagellar motor switch protein FliG N-terminal" evidence="13">
    <location>
        <begin position="10"/>
        <end position="108"/>
    </location>
</feature>
<dbReference type="Pfam" id="PF14842">
    <property type="entry name" value="FliG_N"/>
    <property type="match status" value="1"/>
</dbReference>
<protein>
    <recommendedName>
        <fullName evidence="4">Flagellar motor switch protein FliG</fullName>
    </recommendedName>
</protein>
<dbReference type="PANTHER" id="PTHR30534">
    <property type="entry name" value="FLAGELLAR MOTOR SWITCH PROTEIN FLIG"/>
    <property type="match status" value="1"/>
</dbReference>
<comment type="function">
    <text evidence="10">FliG is one of three proteins (FliG, FliN, FliM) that forms the rotor-mounted switch complex (C ring), located at the base of the basal body. This complex interacts with the CheY and CheZ chemotaxis proteins, in addition to contacting components of the motor that determine the direction of flagellar rotation.</text>
</comment>
<feature type="domain" description="Flagellar motor switch protein FliG middle" evidence="12">
    <location>
        <begin position="123"/>
        <end position="190"/>
    </location>
</feature>
<accession>A0A0D6JKL6</accession>
<dbReference type="GO" id="GO:0003774">
    <property type="term" value="F:cytoskeletal motor activity"/>
    <property type="evidence" value="ECO:0007669"/>
    <property type="project" value="InterPro"/>
</dbReference>
<evidence type="ECO:0000256" key="8">
    <source>
        <dbReference type="ARBA" id="ARBA00023136"/>
    </source>
</evidence>
<comment type="similarity">
    <text evidence="3">Belongs to the FliG family.</text>
</comment>
<evidence type="ECO:0000256" key="1">
    <source>
        <dbReference type="ARBA" id="ARBA00004117"/>
    </source>
</evidence>
<evidence type="ECO:0000256" key="7">
    <source>
        <dbReference type="ARBA" id="ARBA00022779"/>
    </source>
</evidence>
<dbReference type="Proteomes" id="UP000033187">
    <property type="component" value="Chromosome 1"/>
</dbReference>
<organism evidence="14 15">
    <name type="scientific">Candidatus Filomicrobium marinum</name>
    <dbReference type="NCBI Taxonomy" id="1608628"/>
    <lineage>
        <taxon>Bacteria</taxon>
        <taxon>Pseudomonadati</taxon>
        <taxon>Pseudomonadota</taxon>
        <taxon>Alphaproteobacteria</taxon>
        <taxon>Hyphomicrobiales</taxon>
        <taxon>Hyphomicrobiaceae</taxon>
        <taxon>Filomicrobium</taxon>
    </lineage>
</organism>
<dbReference type="Pfam" id="PF01706">
    <property type="entry name" value="FliG_C"/>
    <property type="match status" value="1"/>
</dbReference>
<dbReference type="InterPro" id="IPR011002">
    <property type="entry name" value="FliG_a-hlx"/>
</dbReference>
<dbReference type="SUPFAM" id="SSF48029">
    <property type="entry name" value="FliG"/>
    <property type="match status" value="2"/>
</dbReference>
<keyword evidence="14" id="KW-0966">Cell projection</keyword>
<dbReference type="PRINTS" id="PR00954">
    <property type="entry name" value="FLGMOTORFLIG"/>
</dbReference>
<keyword evidence="8" id="KW-0472">Membrane</keyword>
<evidence type="ECO:0000259" key="12">
    <source>
        <dbReference type="Pfam" id="PF14841"/>
    </source>
</evidence>
<evidence type="ECO:0000256" key="9">
    <source>
        <dbReference type="ARBA" id="ARBA00023143"/>
    </source>
</evidence>